<dbReference type="RefSeq" id="WP_072326670.1">
    <property type="nucleotide sequence ID" value="NZ_FPJW01000008.1"/>
</dbReference>
<accession>A0A1K1YQC3</accession>
<proteinExistence type="predicted"/>
<dbReference type="AlphaFoldDB" id="A0A1K1YQC3"/>
<protein>
    <submittedName>
        <fullName evidence="2">Uncharacterized protein</fullName>
    </submittedName>
</protein>
<evidence type="ECO:0000313" key="3">
    <source>
        <dbReference type="Proteomes" id="UP000182350"/>
    </source>
</evidence>
<sequence>MLIVLILGGVFFIALLLVIVVFSRQQNEKKKIEQQRRIRLLADRGRQMQLLLEEIPPHYISQDFRVFIASQWLDLLQEQEQLGCRDARLKSETEAAQGKLNNIRSSNQPRPEPISDLQTANGIRRNLKHLNKVIVSLYQERKIPHRVAQSYLNEIKLGFTQTLVEVFKASARKAEMENNHRIAVVHYKRIMSELNRNNPNGIHNQTLLECRQTIQDLEEKIAVESEFHNNELAEGFSEMMENEESWKKKQLYDD</sequence>
<name>A0A1K1YQC3_9GAMM</name>
<feature type="region of interest" description="Disordered" evidence="1">
    <location>
        <begin position="97"/>
        <end position="117"/>
    </location>
</feature>
<feature type="compositionally biased region" description="Polar residues" evidence="1">
    <location>
        <begin position="99"/>
        <end position="109"/>
    </location>
</feature>
<dbReference type="STRING" id="1122209.SAMN02745752_02341"/>
<evidence type="ECO:0000313" key="2">
    <source>
        <dbReference type="EMBL" id="SFX63548.1"/>
    </source>
</evidence>
<organism evidence="2 3">
    <name type="scientific">Marinospirillum alkaliphilum DSM 21637</name>
    <dbReference type="NCBI Taxonomy" id="1122209"/>
    <lineage>
        <taxon>Bacteria</taxon>
        <taxon>Pseudomonadati</taxon>
        <taxon>Pseudomonadota</taxon>
        <taxon>Gammaproteobacteria</taxon>
        <taxon>Oceanospirillales</taxon>
        <taxon>Oceanospirillaceae</taxon>
        <taxon>Marinospirillum</taxon>
    </lineage>
</organism>
<keyword evidence="3" id="KW-1185">Reference proteome</keyword>
<gene>
    <name evidence="2" type="ORF">SAMN02745752_02341</name>
</gene>
<reference evidence="2 3" key="1">
    <citation type="submission" date="2016-11" db="EMBL/GenBank/DDBJ databases">
        <authorList>
            <person name="Jaros S."/>
            <person name="Januszkiewicz K."/>
            <person name="Wedrychowicz H."/>
        </authorList>
    </citation>
    <scope>NUCLEOTIDE SEQUENCE [LARGE SCALE GENOMIC DNA]</scope>
    <source>
        <strain evidence="2 3">DSM 21637</strain>
    </source>
</reference>
<dbReference type="EMBL" id="FPJW01000008">
    <property type="protein sequence ID" value="SFX63548.1"/>
    <property type="molecule type" value="Genomic_DNA"/>
</dbReference>
<evidence type="ECO:0000256" key="1">
    <source>
        <dbReference type="SAM" id="MobiDB-lite"/>
    </source>
</evidence>
<dbReference type="OrthoDB" id="6199153at2"/>
<dbReference type="Proteomes" id="UP000182350">
    <property type="component" value="Unassembled WGS sequence"/>
</dbReference>